<dbReference type="EMBL" id="CAGI01000176">
    <property type="protein sequence ID" value="CCF52631.1"/>
    <property type="molecule type" value="Genomic_DNA"/>
</dbReference>
<evidence type="ECO:0000256" key="6">
    <source>
        <dbReference type="ARBA" id="ARBA00029455"/>
    </source>
</evidence>
<evidence type="ECO:0000256" key="3">
    <source>
        <dbReference type="ARBA" id="ARBA00022552"/>
    </source>
</evidence>
<dbReference type="AlphaFoldDB" id="I2G0D8"/>
<feature type="compositionally biased region" description="Basic and acidic residues" evidence="7">
    <location>
        <begin position="603"/>
        <end position="620"/>
    </location>
</feature>
<proteinExistence type="inferred from homology"/>
<feature type="region of interest" description="Disordered" evidence="7">
    <location>
        <begin position="470"/>
        <end position="522"/>
    </location>
</feature>
<dbReference type="OrthoDB" id="445326at2759"/>
<feature type="region of interest" description="Disordered" evidence="7">
    <location>
        <begin position="244"/>
        <end position="445"/>
    </location>
</feature>
<feature type="region of interest" description="Disordered" evidence="7">
    <location>
        <begin position="164"/>
        <end position="226"/>
    </location>
</feature>
<feature type="compositionally biased region" description="Acidic residues" evidence="7">
    <location>
        <begin position="483"/>
        <end position="499"/>
    </location>
</feature>
<evidence type="ECO:0000256" key="7">
    <source>
        <dbReference type="SAM" id="MobiDB-lite"/>
    </source>
</evidence>
<keyword evidence="5 8" id="KW-0687">Ribonucleoprotein</keyword>
<feature type="region of interest" description="Disordered" evidence="7">
    <location>
        <begin position="855"/>
        <end position="912"/>
    </location>
</feature>
<evidence type="ECO:0000256" key="1">
    <source>
        <dbReference type="ARBA" id="ARBA00004604"/>
    </source>
</evidence>
<feature type="compositionally biased region" description="Acidic residues" evidence="7">
    <location>
        <begin position="621"/>
        <end position="637"/>
    </location>
</feature>
<evidence type="ECO:0000256" key="5">
    <source>
        <dbReference type="ARBA" id="ARBA00023274"/>
    </source>
</evidence>
<dbReference type="PANTHER" id="PTHR17039">
    <property type="entry name" value="U3 SMALL NUCLEOLAR RIBONUCLEOPROTEIN PROTEIN MPP10"/>
    <property type="match status" value="1"/>
</dbReference>
<feature type="compositionally biased region" description="Acidic residues" evidence="7">
    <location>
        <begin position="164"/>
        <end position="175"/>
    </location>
</feature>
<comment type="subcellular location">
    <subcellularLocation>
        <location evidence="1">Nucleus</location>
        <location evidence="1">Nucleolus</location>
    </subcellularLocation>
</comment>
<dbReference type="GO" id="GO:0006364">
    <property type="term" value="P:rRNA processing"/>
    <property type="evidence" value="ECO:0007669"/>
    <property type="project" value="UniProtKB-KW"/>
</dbReference>
<dbReference type="Proteomes" id="UP000006174">
    <property type="component" value="Unassembled WGS sequence"/>
</dbReference>
<feature type="region of interest" description="Disordered" evidence="7">
    <location>
        <begin position="943"/>
        <end position="988"/>
    </location>
</feature>
<gene>
    <name evidence="8" type="ORF">UHOR_04797</name>
</gene>
<feature type="region of interest" description="Disordered" evidence="7">
    <location>
        <begin position="1"/>
        <end position="29"/>
    </location>
</feature>
<feature type="compositionally biased region" description="Acidic residues" evidence="7">
    <location>
        <begin position="191"/>
        <end position="217"/>
    </location>
</feature>
<evidence type="ECO:0000256" key="2">
    <source>
        <dbReference type="ARBA" id="ARBA00022517"/>
    </source>
</evidence>
<keyword evidence="3" id="KW-0698">rRNA processing</keyword>
<dbReference type="OMA" id="MHRFVEE"/>
<keyword evidence="2" id="KW-0690">Ribosome biogenesis</keyword>
<dbReference type="Pfam" id="PF04006">
    <property type="entry name" value="Mpp10"/>
    <property type="match status" value="2"/>
</dbReference>
<reference evidence="8 9" key="1">
    <citation type="journal article" date="2012" name="Plant Cell">
        <title>Genome comparison of barley and maize smut fungi reveals targeted loss of RNA silencing components and species-specific presence of transposable elements.</title>
        <authorList>
            <person name="Laurie J.D."/>
            <person name="Ali S."/>
            <person name="Linning R."/>
            <person name="Mannhaupt G."/>
            <person name="Wong P."/>
            <person name="Gueldener U."/>
            <person name="Muensterkoetter M."/>
            <person name="Moore R."/>
            <person name="Kahmann R."/>
            <person name="Bakkeren G."/>
            <person name="Schirawski J."/>
        </authorList>
    </citation>
    <scope>NUCLEOTIDE SEQUENCE [LARGE SCALE GENOMIC DNA]</scope>
    <source>
        <strain evidence="9">Uh4875-4</strain>
    </source>
</reference>
<name>I2G0D8_USTHO</name>
<feature type="compositionally biased region" description="Basic and acidic residues" evidence="7">
    <location>
        <begin position="283"/>
        <end position="296"/>
    </location>
</feature>
<dbReference type="GO" id="GO:0034457">
    <property type="term" value="C:Mpp10 complex"/>
    <property type="evidence" value="ECO:0007669"/>
    <property type="project" value="InterPro"/>
</dbReference>
<evidence type="ECO:0000313" key="9">
    <source>
        <dbReference type="Proteomes" id="UP000006174"/>
    </source>
</evidence>
<keyword evidence="4" id="KW-0539">Nucleus</keyword>
<feature type="region of interest" description="Disordered" evidence="7">
    <location>
        <begin position="99"/>
        <end position="123"/>
    </location>
</feature>
<dbReference type="GO" id="GO:0005732">
    <property type="term" value="C:sno(s)RNA-containing ribonucleoprotein complex"/>
    <property type="evidence" value="ECO:0007669"/>
    <property type="project" value="InterPro"/>
</dbReference>
<dbReference type="InterPro" id="IPR012173">
    <property type="entry name" value="Mpp10"/>
</dbReference>
<comment type="caution">
    <text evidence="8">The sequence shown here is derived from an EMBL/GenBank/DDBJ whole genome shotgun (WGS) entry which is preliminary data.</text>
</comment>
<dbReference type="HOGENOM" id="CLU_011271_2_0_1"/>
<organism evidence="8 9">
    <name type="scientific">Ustilago hordei</name>
    <name type="common">Barley covered smut fungus</name>
    <dbReference type="NCBI Taxonomy" id="120017"/>
    <lineage>
        <taxon>Eukaryota</taxon>
        <taxon>Fungi</taxon>
        <taxon>Dikarya</taxon>
        <taxon>Basidiomycota</taxon>
        <taxon>Ustilaginomycotina</taxon>
        <taxon>Ustilaginomycetes</taxon>
        <taxon>Ustilaginales</taxon>
        <taxon>Ustilaginaceae</taxon>
        <taxon>Ustilago</taxon>
    </lineage>
</organism>
<protein>
    <submittedName>
        <fullName evidence="8">Related to MPP10-component of the U3 small nucleolar ribonucleoprotein</fullName>
    </submittedName>
</protein>
<feature type="compositionally biased region" description="Low complexity" evidence="7">
    <location>
        <begin position="952"/>
        <end position="961"/>
    </location>
</feature>
<evidence type="ECO:0000256" key="4">
    <source>
        <dbReference type="ARBA" id="ARBA00023242"/>
    </source>
</evidence>
<keyword evidence="9" id="KW-1185">Reference proteome</keyword>
<accession>I2G0D8</accession>
<dbReference type="STRING" id="1128400.I2G0D8"/>
<dbReference type="PANTHER" id="PTHR17039:SF0">
    <property type="entry name" value="U3 SMALL NUCLEOLAR RIBONUCLEOPROTEIN PROTEIN MPP10"/>
    <property type="match status" value="1"/>
</dbReference>
<feature type="region of interest" description="Disordered" evidence="7">
    <location>
        <begin position="550"/>
        <end position="663"/>
    </location>
</feature>
<feature type="compositionally biased region" description="Acidic residues" evidence="7">
    <location>
        <begin position="309"/>
        <end position="337"/>
    </location>
</feature>
<feature type="compositionally biased region" description="Acidic residues" evidence="7">
    <location>
        <begin position="392"/>
        <end position="414"/>
    </location>
</feature>
<dbReference type="eggNOG" id="KOG2600">
    <property type="taxonomic scope" value="Eukaryota"/>
</dbReference>
<comment type="similarity">
    <text evidence="6">Belongs to the MPP10 family.</text>
</comment>
<feature type="compositionally biased region" description="Acidic residues" evidence="7">
    <location>
        <begin position="562"/>
        <end position="588"/>
    </location>
</feature>
<feature type="compositionally biased region" description="Acidic residues" evidence="7">
    <location>
        <begin position="428"/>
        <end position="438"/>
    </location>
</feature>
<sequence length="988" mass="110692">MLTSPPKSAKGSAAGKTETHDTNVIDASLPHLNKAQQLAELIASEPERLANGDASVSALSVDALKQLFDYSVQSEKHAVPSICSFIETVTPKAELLEQRASRSAGKRKRGQATAAPPPLFEGTPLDELVIDHMDSRQLWEQIDLKAAKMSNIVERYFAQGLIREEEEEDKEEEEEASNRAVPSRTRARRDDDDDDEEQDDQDESDDYDNDEDMDPEEEKARLSQLSDAELRAFGIDPAYRDQLLADLDQEFNDEDESDEEGSPYAGASDISDADPTQVFYEPLKTEAEQLRRKEEQESGMLPRLRSQVDEDDDSEDDEEVDEDGDSDVEDDDEESEDAGSRPKARKNSAGIPESLLEDLDRPGKSVQRRTKRHPTLDDDFFSIDELNRQLDEQDAEEQADPADNDDNDNDDLTDQVDLYKPLPGGDGLGDDEEEEDSEEGSRMVDAADAHYADFFLPPTKAAKFNKKFGKRKASARFAKEDAAGDNDDEEESDEEEEEASPSKKHVRVYEEPDRKRSIRFNDTIEYRRIKPRKKSLDDYTPDVLRMLGASQDDVDAAHEYNEDMDEDVGESSDDEQDDDDMEMDEVESETSSVGRQESDDEGESKYLDEEEKEAQSRDEEADKDDEEEEDAEDDDDVNTARRVAGDLFADSDDEADSKDKLSTHEKRVAALKQEIARLEDENVGKKDWTLMGESSTRARPQDSLLEQDLEFERAAKVTPQVTEEMTESIEDLIKRRILERNFDDVIRRREMEALPLLPSRLLELSDSKSAKSLAELYEEEYQNARGADGEDGAPVAEADAKLQKEHEEISKLYDDIFNKLDALSNAHFTPKAPKATIQTLTNAPSVSIETALPATASSSTMLAPEEVYERSRHSTAMEGAKSEMTPEEKQRLHNKLRQEKRQRNEKIQDTRKALEMSGLVRAKKVNEKEEKQQALKKLVGNRGVSVIGKDPNAAGAGTGKNSKNKGKGGAANGINGSAKPTSGNQFKL</sequence>
<evidence type="ECO:0000313" key="8">
    <source>
        <dbReference type="EMBL" id="CCF52631.1"/>
    </source>
</evidence>
<dbReference type="GO" id="GO:0032040">
    <property type="term" value="C:small-subunit processome"/>
    <property type="evidence" value="ECO:0007669"/>
    <property type="project" value="TreeGrafter"/>
</dbReference>
<feature type="compositionally biased region" description="Basic and acidic residues" evidence="7">
    <location>
        <begin position="880"/>
        <end position="912"/>
    </location>
</feature>
<feature type="compositionally biased region" description="Acidic residues" evidence="7">
    <location>
        <begin position="247"/>
        <end position="261"/>
    </location>
</feature>